<evidence type="ECO:0000256" key="4">
    <source>
        <dbReference type="ARBA" id="ARBA00022691"/>
    </source>
</evidence>
<accession>A0A7W6GH57</accession>
<protein>
    <submittedName>
        <fullName evidence="6">Cyclopropane-fatty-acyl-phospholipid synthase</fullName>
        <ecNumber evidence="6">2.1.1.79</ecNumber>
    </submittedName>
</protein>
<dbReference type="InterPro" id="IPR003333">
    <property type="entry name" value="CMAS"/>
</dbReference>
<dbReference type="RefSeq" id="WP_183396665.1">
    <property type="nucleotide sequence ID" value="NZ_JACIDR010000009.1"/>
</dbReference>
<sequence length="419" mass="47275">MPVLNTILGDFIRTGSLTIVDGKGRRHVLSGAPGPTVTVKLHDTKLHRQLLLNPEFHTGEAYMDGRLTIEQGTLRDLLTLYAINRTSLRAQPIQRTLRGWIKRMRRFAPKNDLGRSKKNVEAHYDLSNEMYRLFLDEGLNYSCGYFRSPEDTLEQAQVNKLRHIAAKLDLKPGQKVLDIGSGWGSMAIYLAEACDVEVLGVTLSTEQHALATQRAAERGLSGRVRFELRDYREVAGKFDRIVSVGMFEHVGLANFPAFFGKVRELLTDDGVALLHSIGRKGGPGSTGAWIKKYIFPGGYAPALSEATAAIEGSKLWIDDIEIWRLHYAETLLAWGDRFAANRDKAKALLGERFCRMWEFYLLVSEFSFRYGKHMVFQIQLSRNVDALPLARDYMGEAELRLEERERERRAHPAAAASHA</sequence>
<dbReference type="Gene3D" id="3.40.50.150">
    <property type="entry name" value="Vaccinia Virus protein VP39"/>
    <property type="match status" value="1"/>
</dbReference>
<comment type="similarity">
    <text evidence="1">Belongs to the CFA/CMAS family.</text>
</comment>
<evidence type="ECO:0000256" key="2">
    <source>
        <dbReference type="ARBA" id="ARBA00022603"/>
    </source>
</evidence>
<dbReference type="Pfam" id="PF02353">
    <property type="entry name" value="CMAS"/>
    <property type="match status" value="1"/>
</dbReference>
<dbReference type="AlphaFoldDB" id="A0A7W6GH57"/>
<dbReference type="PANTHER" id="PTHR43667">
    <property type="entry name" value="CYCLOPROPANE-FATTY-ACYL-PHOSPHOLIPID SYNTHASE"/>
    <property type="match status" value="1"/>
</dbReference>
<comment type="caution">
    <text evidence="6">The sequence shown here is derived from an EMBL/GenBank/DDBJ whole genome shotgun (WGS) entry which is preliminary data.</text>
</comment>
<dbReference type="GO" id="GO:0032259">
    <property type="term" value="P:methylation"/>
    <property type="evidence" value="ECO:0007669"/>
    <property type="project" value="UniProtKB-KW"/>
</dbReference>
<dbReference type="GO" id="GO:0008825">
    <property type="term" value="F:cyclopropane-fatty-acyl-phospholipid synthase activity"/>
    <property type="evidence" value="ECO:0007669"/>
    <property type="project" value="UniProtKB-EC"/>
</dbReference>
<keyword evidence="7" id="KW-1185">Reference proteome</keyword>
<dbReference type="SUPFAM" id="SSF53335">
    <property type="entry name" value="S-adenosyl-L-methionine-dependent methyltransferases"/>
    <property type="match status" value="1"/>
</dbReference>
<reference evidence="6 7" key="1">
    <citation type="submission" date="2020-08" db="EMBL/GenBank/DDBJ databases">
        <title>Genomic Encyclopedia of Type Strains, Phase IV (KMG-IV): sequencing the most valuable type-strain genomes for metagenomic binning, comparative biology and taxonomic classification.</title>
        <authorList>
            <person name="Goeker M."/>
        </authorList>
    </citation>
    <scope>NUCLEOTIDE SEQUENCE [LARGE SCALE GENOMIC DNA]</scope>
    <source>
        <strain evidence="6 7">DSM 25481</strain>
    </source>
</reference>
<dbReference type="GO" id="GO:0008610">
    <property type="term" value="P:lipid biosynthetic process"/>
    <property type="evidence" value="ECO:0007669"/>
    <property type="project" value="InterPro"/>
</dbReference>
<dbReference type="InterPro" id="IPR050723">
    <property type="entry name" value="CFA/CMAS"/>
</dbReference>
<dbReference type="PANTHER" id="PTHR43667:SF1">
    <property type="entry name" value="CYCLOPROPANE-FATTY-ACYL-PHOSPHOLIPID SYNTHASE"/>
    <property type="match status" value="1"/>
</dbReference>
<keyword evidence="4" id="KW-0949">S-adenosyl-L-methionine</keyword>
<keyword evidence="5" id="KW-0443">Lipid metabolism</keyword>
<dbReference type="Proteomes" id="UP000528964">
    <property type="component" value="Unassembled WGS sequence"/>
</dbReference>
<gene>
    <name evidence="6" type="ORF">GGR24_003498</name>
</gene>
<organism evidence="6 7">
    <name type="scientific">Hansschlegelia beijingensis</name>
    <dbReference type="NCBI Taxonomy" id="1133344"/>
    <lineage>
        <taxon>Bacteria</taxon>
        <taxon>Pseudomonadati</taxon>
        <taxon>Pseudomonadota</taxon>
        <taxon>Alphaproteobacteria</taxon>
        <taxon>Hyphomicrobiales</taxon>
        <taxon>Methylopilaceae</taxon>
        <taxon>Hansschlegelia</taxon>
    </lineage>
</organism>
<dbReference type="CDD" id="cd02440">
    <property type="entry name" value="AdoMet_MTases"/>
    <property type="match status" value="1"/>
</dbReference>
<evidence type="ECO:0000256" key="3">
    <source>
        <dbReference type="ARBA" id="ARBA00022679"/>
    </source>
</evidence>
<evidence type="ECO:0000313" key="6">
    <source>
        <dbReference type="EMBL" id="MBB3974808.1"/>
    </source>
</evidence>
<dbReference type="PIRSF" id="PIRSF003085">
    <property type="entry name" value="CMAS"/>
    <property type="match status" value="1"/>
</dbReference>
<dbReference type="EMBL" id="JACIDR010000009">
    <property type="protein sequence ID" value="MBB3974808.1"/>
    <property type="molecule type" value="Genomic_DNA"/>
</dbReference>
<keyword evidence="3 6" id="KW-0808">Transferase</keyword>
<proteinExistence type="inferred from homology"/>
<evidence type="ECO:0000256" key="5">
    <source>
        <dbReference type="ARBA" id="ARBA00023098"/>
    </source>
</evidence>
<name>A0A7W6GH57_9HYPH</name>
<evidence type="ECO:0000313" key="7">
    <source>
        <dbReference type="Proteomes" id="UP000528964"/>
    </source>
</evidence>
<keyword evidence="2 6" id="KW-0489">Methyltransferase</keyword>
<dbReference type="InterPro" id="IPR029063">
    <property type="entry name" value="SAM-dependent_MTases_sf"/>
</dbReference>
<dbReference type="EC" id="2.1.1.79" evidence="6"/>
<evidence type="ECO:0000256" key="1">
    <source>
        <dbReference type="ARBA" id="ARBA00010815"/>
    </source>
</evidence>